<proteinExistence type="predicted"/>
<sequence>MDEINDVQLGFLLSKCVFTIGTRLHSAIISMNFGTPAIAINYEHKSKGIMNSLEFDSLAISVKDLFTDEITNKINYLHSNHDEVRNKLKVKIEEVKGNGKKLIGDLIKKIGEK</sequence>
<name>A0A485AC17_RAOPL</name>
<dbReference type="AlphaFoldDB" id="A0A485AC17"/>
<reference evidence="2 3" key="1">
    <citation type="submission" date="2019-03" db="EMBL/GenBank/DDBJ databases">
        <authorList>
            <consortium name="Pathogen Informatics"/>
        </authorList>
    </citation>
    <scope>NUCLEOTIDE SEQUENCE [LARGE SCALE GENOMIC DNA]</scope>
    <source>
        <strain evidence="2 3">NCTC12998</strain>
    </source>
</reference>
<organism evidence="2 3">
    <name type="scientific">Raoultella planticola</name>
    <name type="common">Klebsiella planticola</name>
    <dbReference type="NCBI Taxonomy" id="575"/>
    <lineage>
        <taxon>Bacteria</taxon>
        <taxon>Pseudomonadati</taxon>
        <taxon>Pseudomonadota</taxon>
        <taxon>Gammaproteobacteria</taxon>
        <taxon>Enterobacterales</taxon>
        <taxon>Enterobacteriaceae</taxon>
        <taxon>Klebsiella/Raoultella group</taxon>
        <taxon>Raoultella</taxon>
    </lineage>
</organism>
<dbReference type="Proteomes" id="UP000345637">
    <property type="component" value="Unassembled WGS sequence"/>
</dbReference>
<accession>A0A485AC17</accession>
<dbReference type="Pfam" id="PF04230">
    <property type="entry name" value="PS_pyruv_trans"/>
    <property type="match status" value="1"/>
</dbReference>
<evidence type="ECO:0000259" key="1">
    <source>
        <dbReference type="Pfam" id="PF04230"/>
    </source>
</evidence>
<dbReference type="PANTHER" id="PTHR36836:SF1">
    <property type="entry name" value="COLANIC ACID BIOSYNTHESIS PROTEIN WCAK"/>
    <property type="match status" value="1"/>
</dbReference>
<protein>
    <submittedName>
        <fullName evidence="2">Colanic acid biosynthesis protein</fullName>
    </submittedName>
</protein>
<evidence type="ECO:0000313" key="3">
    <source>
        <dbReference type="Proteomes" id="UP000345637"/>
    </source>
</evidence>
<evidence type="ECO:0000313" key="2">
    <source>
        <dbReference type="EMBL" id="VFS57088.1"/>
    </source>
</evidence>
<dbReference type="PANTHER" id="PTHR36836">
    <property type="entry name" value="COLANIC ACID BIOSYNTHESIS PROTEIN WCAK"/>
    <property type="match status" value="1"/>
</dbReference>
<dbReference type="InterPro" id="IPR007345">
    <property type="entry name" value="Polysacch_pyruvyl_Trfase"/>
</dbReference>
<dbReference type="EMBL" id="CAADJE010000005">
    <property type="protein sequence ID" value="VFS57088.1"/>
    <property type="molecule type" value="Genomic_DNA"/>
</dbReference>
<feature type="domain" description="Polysaccharide pyruvyl transferase" evidence="1">
    <location>
        <begin position="12"/>
        <end position="44"/>
    </location>
</feature>
<gene>
    <name evidence="2" type="ORF">NCTC12998_00473</name>
</gene>